<proteinExistence type="predicted"/>
<dbReference type="InterPro" id="IPR036691">
    <property type="entry name" value="Endo/exonu/phosph_ase_sf"/>
</dbReference>
<dbReference type="AlphaFoldDB" id="A0A392THV0"/>
<evidence type="ECO:0000313" key="1">
    <source>
        <dbReference type="EMBL" id="MCI60007.1"/>
    </source>
</evidence>
<dbReference type="EMBL" id="LXQA010573630">
    <property type="protein sequence ID" value="MCI60007.1"/>
    <property type="molecule type" value="Genomic_DNA"/>
</dbReference>
<keyword evidence="1" id="KW-0540">Nuclease</keyword>
<protein>
    <submittedName>
        <fullName evidence="1">Endonuclease/exonuclease/phosphatase family protein</fullName>
    </submittedName>
</protein>
<feature type="non-terminal residue" evidence="1">
    <location>
        <position position="70"/>
    </location>
</feature>
<keyword evidence="1" id="KW-0378">Hydrolase</keyword>
<keyword evidence="2" id="KW-1185">Reference proteome</keyword>
<sequence length="70" mass="8083">MLWVDLLVALKIYDSRHICVVGDFNSVRSVDERKGVSEGGGWKEDTRLFNVLIENSWLADLPLMGRKFTW</sequence>
<evidence type="ECO:0000313" key="2">
    <source>
        <dbReference type="Proteomes" id="UP000265520"/>
    </source>
</evidence>
<keyword evidence="1" id="KW-0269">Exonuclease</keyword>
<dbReference type="GO" id="GO:0004519">
    <property type="term" value="F:endonuclease activity"/>
    <property type="evidence" value="ECO:0007669"/>
    <property type="project" value="UniProtKB-KW"/>
</dbReference>
<dbReference type="GO" id="GO:0004527">
    <property type="term" value="F:exonuclease activity"/>
    <property type="evidence" value="ECO:0007669"/>
    <property type="project" value="UniProtKB-KW"/>
</dbReference>
<comment type="caution">
    <text evidence="1">The sequence shown here is derived from an EMBL/GenBank/DDBJ whole genome shotgun (WGS) entry which is preliminary data.</text>
</comment>
<keyword evidence="1" id="KW-0255">Endonuclease</keyword>
<dbReference type="Proteomes" id="UP000265520">
    <property type="component" value="Unassembled WGS sequence"/>
</dbReference>
<dbReference type="SUPFAM" id="SSF56219">
    <property type="entry name" value="DNase I-like"/>
    <property type="match status" value="1"/>
</dbReference>
<accession>A0A392THV0</accession>
<name>A0A392THV0_9FABA</name>
<organism evidence="1 2">
    <name type="scientific">Trifolium medium</name>
    <dbReference type="NCBI Taxonomy" id="97028"/>
    <lineage>
        <taxon>Eukaryota</taxon>
        <taxon>Viridiplantae</taxon>
        <taxon>Streptophyta</taxon>
        <taxon>Embryophyta</taxon>
        <taxon>Tracheophyta</taxon>
        <taxon>Spermatophyta</taxon>
        <taxon>Magnoliopsida</taxon>
        <taxon>eudicotyledons</taxon>
        <taxon>Gunneridae</taxon>
        <taxon>Pentapetalae</taxon>
        <taxon>rosids</taxon>
        <taxon>fabids</taxon>
        <taxon>Fabales</taxon>
        <taxon>Fabaceae</taxon>
        <taxon>Papilionoideae</taxon>
        <taxon>50 kb inversion clade</taxon>
        <taxon>NPAAA clade</taxon>
        <taxon>Hologalegina</taxon>
        <taxon>IRL clade</taxon>
        <taxon>Trifolieae</taxon>
        <taxon>Trifolium</taxon>
    </lineage>
</organism>
<reference evidence="1 2" key="1">
    <citation type="journal article" date="2018" name="Front. Plant Sci.">
        <title>Red Clover (Trifolium pratense) and Zigzag Clover (T. medium) - A Picture of Genomic Similarities and Differences.</title>
        <authorList>
            <person name="Dluhosova J."/>
            <person name="Istvanek J."/>
            <person name="Nedelnik J."/>
            <person name="Repkova J."/>
        </authorList>
    </citation>
    <scope>NUCLEOTIDE SEQUENCE [LARGE SCALE GENOMIC DNA]</scope>
    <source>
        <strain evidence="2">cv. 10/8</strain>
        <tissue evidence="1">Leaf</tissue>
    </source>
</reference>